<feature type="transmembrane region" description="Helical" evidence="1">
    <location>
        <begin position="6"/>
        <end position="23"/>
    </location>
</feature>
<dbReference type="Proteomes" id="UP000031036">
    <property type="component" value="Unassembled WGS sequence"/>
</dbReference>
<accession>A0A0B2V9B9</accession>
<comment type="caution">
    <text evidence="2">The sequence shown here is derived from an EMBL/GenBank/DDBJ whole genome shotgun (WGS) entry which is preliminary data.</text>
</comment>
<keyword evidence="3" id="KW-1185">Reference proteome</keyword>
<feature type="non-terminal residue" evidence="2">
    <location>
        <position position="114"/>
    </location>
</feature>
<feature type="non-terminal residue" evidence="2">
    <location>
        <position position="1"/>
    </location>
</feature>
<gene>
    <name evidence="2" type="ORF">Tcan_01188</name>
</gene>
<protein>
    <submittedName>
        <fullName evidence="2">Uncharacterized protein</fullName>
    </submittedName>
</protein>
<sequence>LPPLFFFFFYIFLTFHITFLYLFRFSFGVRSKSRCILRLSVFQTEALRTVISSSCYVQHHVAFAWLPTSNNRISNTSAAISELLFLFLPLGPSVRCLDGTEAIARRAHPSLWLL</sequence>
<organism evidence="2 3">
    <name type="scientific">Toxocara canis</name>
    <name type="common">Canine roundworm</name>
    <dbReference type="NCBI Taxonomy" id="6265"/>
    <lineage>
        <taxon>Eukaryota</taxon>
        <taxon>Metazoa</taxon>
        <taxon>Ecdysozoa</taxon>
        <taxon>Nematoda</taxon>
        <taxon>Chromadorea</taxon>
        <taxon>Rhabditida</taxon>
        <taxon>Spirurina</taxon>
        <taxon>Ascaridomorpha</taxon>
        <taxon>Ascaridoidea</taxon>
        <taxon>Toxocaridae</taxon>
        <taxon>Toxocara</taxon>
    </lineage>
</organism>
<evidence type="ECO:0000313" key="3">
    <source>
        <dbReference type="Proteomes" id="UP000031036"/>
    </source>
</evidence>
<evidence type="ECO:0000313" key="2">
    <source>
        <dbReference type="EMBL" id="KHN78094.1"/>
    </source>
</evidence>
<keyword evidence="1" id="KW-0812">Transmembrane</keyword>
<keyword evidence="1" id="KW-1133">Transmembrane helix</keyword>
<evidence type="ECO:0000256" key="1">
    <source>
        <dbReference type="SAM" id="Phobius"/>
    </source>
</evidence>
<keyword evidence="1" id="KW-0472">Membrane</keyword>
<name>A0A0B2V9B9_TOXCA</name>
<proteinExistence type="predicted"/>
<reference evidence="2 3" key="1">
    <citation type="submission" date="2014-11" db="EMBL/GenBank/DDBJ databases">
        <title>Genetic blueprint of the zoonotic pathogen Toxocara canis.</title>
        <authorList>
            <person name="Zhu X.-Q."/>
            <person name="Korhonen P.K."/>
            <person name="Cai H."/>
            <person name="Young N.D."/>
            <person name="Nejsum P."/>
            <person name="von Samson-Himmelstjerna G."/>
            <person name="Boag P.R."/>
            <person name="Tan P."/>
            <person name="Li Q."/>
            <person name="Min J."/>
            <person name="Yang Y."/>
            <person name="Wang X."/>
            <person name="Fang X."/>
            <person name="Hall R.S."/>
            <person name="Hofmann A."/>
            <person name="Sternberg P.W."/>
            <person name="Jex A.R."/>
            <person name="Gasser R.B."/>
        </authorList>
    </citation>
    <scope>NUCLEOTIDE SEQUENCE [LARGE SCALE GENOMIC DNA]</scope>
    <source>
        <strain evidence="2">PN_DK_2014</strain>
    </source>
</reference>
<dbReference type="EMBL" id="JPKZ01002173">
    <property type="protein sequence ID" value="KHN78094.1"/>
    <property type="molecule type" value="Genomic_DNA"/>
</dbReference>
<dbReference type="AlphaFoldDB" id="A0A0B2V9B9"/>